<dbReference type="SUPFAM" id="SSF52540">
    <property type="entry name" value="P-loop containing nucleoside triphosphate hydrolases"/>
    <property type="match status" value="1"/>
</dbReference>
<feature type="domain" description="AAA+ ATPase" evidence="1">
    <location>
        <begin position="296"/>
        <end position="498"/>
    </location>
</feature>
<dbReference type="Pfam" id="PF07728">
    <property type="entry name" value="AAA_5"/>
    <property type="match status" value="1"/>
</dbReference>
<dbReference type="GO" id="GO:0016887">
    <property type="term" value="F:ATP hydrolysis activity"/>
    <property type="evidence" value="ECO:0007669"/>
    <property type="project" value="InterPro"/>
</dbReference>
<dbReference type="InterPro" id="IPR003593">
    <property type="entry name" value="AAA+_ATPase"/>
</dbReference>
<dbReference type="EMBL" id="FNEH01000005">
    <property type="protein sequence ID" value="SDI37745.1"/>
    <property type="molecule type" value="Genomic_DNA"/>
</dbReference>
<dbReference type="InterPro" id="IPR052934">
    <property type="entry name" value="Methyl-DNA_Rec/Restrict_Enz"/>
</dbReference>
<dbReference type="Proteomes" id="UP000198945">
    <property type="component" value="Unassembled WGS sequence"/>
</dbReference>
<dbReference type="GO" id="GO:0005524">
    <property type="term" value="F:ATP binding"/>
    <property type="evidence" value="ECO:0007669"/>
    <property type="project" value="InterPro"/>
</dbReference>
<dbReference type="Gene3D" id="3.40.50.300">
    <property type="entry name" value="P-loop containing nucleotide triphosphate hydrolases"/>
    <property type="match status" value="1"/>
</dbReference>
<protein>
    <submittedName>
        <fullName evidence="2">AAA domain (Dynein-related subfamily)</fullName>
    </submittedName>
</protein>
<dbReference type="PANTHER" id="PTHR37291">
    <property type="entry name" value="5-METHYLCYTOSINE-SPECIFIC RESTRICTION ENZYME B"/>
    <property type="match status" value="1"/>
</dbReference>
<evidence type="ECO:0000313" key="2">
    <source>
        <dbReference type="EMBL" id="SDI37745.1"/>
    </source>
</evidence>
<dbReference type="PANTHER" id="PTHR37291:SF1">
    <property type="entry name" value="TYPE IV METHYL-DIRECTED RESTRICTION ENZYME ECOKMCRB SUBUNIT"/>
    <property type="match status" value="1"/>
</dbReference>
<dbReference type="RefSeq" id="WP_089716538.1">
    <property type="nucleotide sequence ID" value="NZ_FNEH01000005.1"/>
</dbReference>
<evidence type="ECO:0000313" key="3">
    <source>
        <dbReference type="Proteomes" id="UP000198945"/>
    </source>
</evidence>
<dbReference type="AlphaFoldDB" id="A0A1G8K2S7"/>
<dbReference type="InterPro" id="IPR027417">
    <property type="entry name" value="P-loop_NTPase"/>
</dbReference>
<organism evidence="2 3">
    <name type="scientific">Halanaerobium congolense</name>
    <dbReference type="NCBI Taxonomy" id="54121"/>
    <lineage>
        <taxon>Bacteria</taxon>
        <taxon>Bacillati</taxon>
        <taxon>Bacillota</taxon>
        <taxon>Clostridia</taxon>
        <taxon>Halanaerobiales</taxon>
        <taxon>Halanaerobiaceae</taxon>
        <taxon>Halanaerobium</taxon>
    </lineage>
</organism>
<dbReference type="InterPro" id="IPR011704">
    <property type="entry name" value="ATPase_dyneun-rel_AAA"/>
</dbReference>
<gene>
    <name evidence="2" type="ORF">SAMN04515654_10574</name>
</gene>
<proteinExistence type="predicted"/>
<accession>A0A1G8K2S7</accession>
<reference evidence="2 3" key="1">
    <citation type="submission" date="2016-10" db="EMBL/GenBank/DDBJ databases">
        <authorList>
            <person name="de Groot N.N."/>
        </authorList>
    </citation>
    <scope>NUCLEOTIDE SEQUENCE [LARGE SCALE GENOMIC DNA]</scope>
    <source>
        <strain evidence="2 3">WG7</strain>
    </source>
</reference>
<name>A0A1G8K2S7_9FIRM</name>
<dbReference type="SMART" id="SM00382">
    <property type="entry name" value="AAA"/>
    <property type="match status" value="1"/>
</dbReference>
<evidence type="ECO:0000259" key="1">
    <source>
        <dbReference type="SMART" id="SM00382"/>
    </source>
</evidence>
<sequence>MARYSNCPQSYEVFSDFMDRCLLNDQSLIWPEKNVWTLENLKKIKVNFIDNPIMGGEFWDKLFNQFSDLNDDCWRILADAFFVYTLPSTYMKPEKKYEYINKVCEKRNLELPDFKEDMWDVLNQGFTRTAIQYHQKYKQLWVIFLFAIKVKEKEDRTEFLDDHLAVREELYKIIDDINPNDRSYGMLNAILHLGYPEKYERMISLSDKKKAVKYYEDKIKDQIDSEANLDQKLLAIRNYLEEKELVDEKLNFYAPQFQERWRGKNKVKEENDEEYTTDEQVEEDPFLDELVKTLRNKKQIILYGPPGTGKTYYAKKLARAIISQDNFEKDYSQLTALEKDKLQLGTAKNNGNSQKYLRFCTFHPAYGYEEFMEGYRPALSETGKAIFELQDGIFKKICNDARENPEQTYVLIIDEINRGDIPRIFGELITLLEADKRWSKNNEEDYISLTLPASQENFTVPENVNIIATMNTADKSIALLDIALRRRFGFRELLPKPELLENQTIAEINLSELLNHLNNRIIEKIDKNLQIGHSYLMKNEKAIKTEEQLISRIKDEILPLLQEYCFDDFSTLEEILGPKLFNLEQGRFNEEIFSSAGKELILDSLKSILAEEKTNE</sequence>